<dbReference type="InterPro" id="IPR052164">
    <property type="entry name" value="Anthracycline_SecMetBiosynth"/>
</dbReference>
<dbReference type="InterPro" id="IPR037523">
    <property type="entry name" value="VOC_core"/>
</dbReference>
<dbReference type="RefSeq" id="WP_379901670.1">
    <property type="nucleotide sequence ID" value="NZ_JBHULM010000007.1"/>
</dbReference>
<dbReference type="PANTHER" id="PTHR33993:SF1">
    <property type="entry name" value="GLYOXALASE FAMILY PROTEIN"/>
    <property type="match status" value="1"/>
</dbReference>
<evidence type="ECO:0000313" key="3">
    <source>
        <dbReference type="Proteomes" id="UP001597467"/>
    </source>
</evidence>
<dbReference type="PROSITE" id="PS51819">
    <property type="entry name" value="VOC"/>
    <property type="match status" value="1"/>
</dbReference>
<reference evidence="3" key="1">
    <citation type="journal article" date="2019" name="Int. J. Syst. Evol. Microbiol.">
        <title>The Global Catalogue of Microorganisms (GCM) 10K type strain sequencing project: providing services to taxonomists for standard genome sequencing and annotation.</title>
        <authorList>
            <consortium name="The Broad Institute Genomics Platform"/>
            <consortium name="The Broad Institute Genome Sequencing Center for Infectious Disease"/>
            <person name="Wu L."/>
            <person name="Ma J."/>
        </authorList>
    </citation>
    <scope>NUCLEOTIDE SEQUENCE [LARGE SCALE GENOMIC DNA]</scope>
    <source>
        <strain evidence="3">KCTC 42808</strain>
    </source>
</reference>
<dbReference type="SUPFAM" id="SSF54593">
    <property type="entry name" value="Glyoxalase/Bleomycin resistance protein/Dihydroxybiphenyl dioxygenase"/>
    <property type="match status" value="1"/>
</dbReference>
<proteinExistence type="predicted"/>
<accession>A0ABW5K0D0</accession>
<name>A0ABW5K0D0_9FLAO</name>
<organism evidence="2 3">
    <name type="scientific">Lacinutrix gracilariae</name>
    <dbReference type="NCBI Taxonomy" id="1747198"/>
    <lineage>
        <taxon>Bacteria</taxon>
        <taxon>Pseudomonadati</taxon>
        <taxon>Bacteroidota</taxon>
        <taxon>Flavobacteriia</taxon>
        <taxon>Flavobacteriales</taxon>
        <taxon>Flavobacteriaceae</taxon>
        <taxon>Lacinutrix</taxon>
    </lineage>
</organism>
<dbReference type="Pfam" id="PF00903">
    <property type="entry name" value="Glyoxalase"/>
    <property type="match status" value="1"/>
</dbReference>
<dbReference type="InterPro" id="IPR029068">
    <property type="entry name" value="Glyas_Bleomycin-R_OHBP_Dase"/>
</dbReference>
<dbReference type="EMBL" id="JBHULM010000007">
    <property type="protein sequence ID" value="MFD2541695.1"/>
    <property type="molecule type" value="Genomic_DNA"/>
</dbReference>
<protein>
    <submittedName>
        <fullName evidence="2">VOC family protein</fullName>
    </submittedName>
</protein>
<dbReference type="Proteomes" id="UP001597467">
    <property type="component" value="Unassembled WGS sequence"/>
</dbReference>
<dbReference type="Gene3D" id="3.10.180.10">
    <property type="entry name" value="2,3-Dihydroxybiphenyl 1,2-Dioxygenase, domain 1"/>
    <property type="match status" value="1"/>
</dbReference>
<feature type="domain" description="VOC" evidence="1">
    <location>
        <begin position="7"/>
        <end position="114"/>
    </location>
</feature>
<evidence type="ECO:0000259" key="1">
    <source>
        <dbReference type="PROSITE" id="PS51819"/>
    </source>
</evidence>
<dbReference type="PANTHER" id="PTHR33993">
    <property type="entry name" value="GLYOXALASE-RELATED"/>
    <property type="match status" value="1"/>
</dbReference>
<dbReference type="InterPro" id="IPR004360">
    <property type="entry name" value="Glyas_Fos-R_dOase_dom"/>
</dbReference>
<comment type="caution">
    <text evidence="2">The sequence shown here is derived from an EMBL/GenBank/DDBJ whole genome shotgun (WGS) entry which is preliminary data.</text>
</comment>
<gene>
    <name evidence="2" type="ORF">ACFSSB_05125</name>
</gene>
<sequence length="116" mass="13016">MKPTSNHINYIEFKAKDLDATKSFYSKVFGWSFTDYGEMYIAFSDSGVEGGFEKTDTDIVNGVLVVLYHQDLEMVKQKVIAANGKISVDTFSFPGGKRFQFLDPSGNELAVWSHDV</sequence>
<keyword evidence="3" id="KW-1185">Reference proteome</keyword>
<dbReference type="CDD" id="cd07247">
    <property type="entry name" value="SgaA_N_like"/>
    <property type="match status" value="1"/>
</dbReference>
<evidence type="ECO:0000313" key="2">
    <source>
        <dbReference type="EMBL" id="MFD2541695.1"/>
    </source>
</evidence>